<evidence type="ECO:0000256" key="4">
    <source>
        <dbReference type="PIRSR" id="PIRSR001434-2"/>
    </source>
</evidence>
<dbReference type="NCBIfam" id="NF005871">
    <property type="entry name" value="PRK07811.1"/>
    <property type="match status" value="1"/>
</dbReference>
<dbReference type="PIRSF" id="PIRSF001434">
    <property type="entry name" value="CGS"/>
    <property type="match status" value="1"/>
</dbReference>
<keyword evidence="7" id="KW-1185">Reference proteome</keyword>
<dbReference type="InterPro" id="IPR000277">
    <property type="entry name" value="Cys/Met-Metab_PyrdxlP-dep_enz"/>
</dbReference>
<dbReference type="GO" id="GO:0019346">
    <property type="term" value="P:transsulfuration"/>
    <property type="evidence" value="ECO:0007669"/>
    <property type="project" value="InterPro"/>
</dbReference>
<dbReference type="FunFam" id="3.40.640.10:FF:000009">
    <property type="entry name" value="Cystathionine gamma-synthase homolog"/>
    <property type="match status" value="1"/>
</dbReference>
<dbReference type="GO" id="GO:0030170">
    <property type="term" value="F:pyridoxal phosphate binding"/>
    <property type="evidence" value="ECO:0007669"/>
    <property type="project" value="InterPro"/>
</dbReference>
<evidence type="ECO:0000313" key="7">
    <source>
        <dbReference type="Proteomes" id="UP000190852"/>
    </source>
</evidence>
<dbReference type="FunFam" id="3.90.1150.10:FF:000008">
    <property type="entry name" value="Cystathionine gamma-synthase"/>
    <property type="match status" value="1"/>
</dbReference>
<dbReference type="InterPro" id="IPR015421">
    <property type="entry name" value="PyrdxlP-dep_Trfase_major"/>
</dbReference>
<evidence type="ECO:0000313" key="6">
    <source>
        <dbReference type="EMBL" id="SKB50500.1"/>
    </source>
</evidence>
<dbReference type="PANTHER" id="PTHR11808">
    <property type="entry name" value="TRANS-SULFURATION ENZYME FAMILY MEMBER"/>
    <property type="match status" value="1"/>
</dbReference>
<evidence type="ECO:0000256" key="1">
    <source>
        <dbReference type="ARBA" id="ARBA00001933"/>
    </source>
</evidence>
<dbReference type="GO" id="GO:0004123">
    <property type="term" value="F:cystathionine gamma-lyase activity"/>
    <property type="evidence" value="ECO:0007669"/>
    <property type="project" value="TreeGrafter"/>
</dbReference>
<feature type="modified residue" description="N6-(pyridoxal phosphate)lysine" evidence="4">
    <location>
        <position position="195"/>
    </location>
</feature>
<dbReference type="Gene3D" id="3.90.1150.10">
    <property type="entry name" value="Aspartate Aminotransferase, domain 1"/>
    <property type="match status" value="1"/>
</dbReference>
<organism evidence="6 7">
    <name type="scientific">Parabacteroides chartae</name>
    <dbReference type="NCBI Taxonomy" id="1037355"/>
    <lineage>
        <taxon>Bacteria</taxon>
        <taxon>Pseudomonadati</taxon>
        <taxon>Bacteroidota</taxon>
        <taxon>Bacteroidia</taxon>
        <taxon>Bacteroidales</taxon>
        <taxon>Tannerellaceae</taxon>
        <taxon>Parabacteroides</taxon>
    </lineage>
</organism>
<dbReference type="PANTHER" id="PTHR11808:SF15">
    <property type="entry name" value="CYSTATHIONINE GAMMA-LYASE"/>
    <property type="match status" value="1"/>
</dbReference>
<evidence type="ECO:0000256" key="2">
    <source>
        <dbReference type="ARBA" id="ARBA00009077"/>
    </source>
</evidence>
<evidence type="ECO:0000256" key="5">
    <source>
        <dbReference type="RuleBase" id="RU362118"/>
    </source>
</evidence>
<dbReference type="SUPFAM" id="SSF53383">
    <property type="entry name" value="PLP-dependent transferases"/>
    <property type="match status" value="1"/>
</dbReference>
<accession>A0A1T5BUC8</accession>
<dbReference type="GO" id="GO:0019343">
    <property type="term" value="P:cysteine biosynthetic process via cystathionine"/>
    <property type="evidence" value="ECO:0007669"/>
    <property type="project" value="TreeGrafter"/>
</dbReference>
<evidence type="ECO:0000256" key="3">
    <source>
        <dbReference type="ARBA" id="ARBA00022898"/>
    </source>
</evidence>
<dbReference type="AlphaFoldDB" id="A0A1T5BUC8"/>
<dbReference type="EMBL" id="FUYQ01000008">
    <property type="protein sequence ID" value="SKB50500.1"/>
    <property type="molecule type" value="Genomic_DNA"/>
</dbReference>
<dbReference type="GO" id="GO:0005737">
    <property type="term" value="C:cytoplasm"/>
    <property type="evidence" value="ECO:0007669"/>
    <property type="project" value="TreeGrafter"/>
</dbReference>
<dbReference type="Proteomes" id="UP000190852">
    <property type="component" value="Unassembled WGS sequence"/>
</dbReference>
<comment type="similarity">
    <text evidence="2 5">Belongs to the trans-sulfuration enzymes family.</text>
</comment>
<comment type="cofactor">
    <cofactor evidence="1 5">
        <name>pyridoxal 5'-phosphate</name>
        <dbReference type="ChEBI" id="CHEBI:597326"/>
    </cofactor>
</comment>
<sequence length="379" mass="41223">MDFSTMAIHEGQAPDAATGATVVPVYQTSTFTQQGIGEHKGFEYSRLSNPTRTALEVSLAALEHARYGLAFASGLAAEHAVFSLLNPGDHIVTVANVYGGTVRLFERLFSRYGITFSYVEGSDAQEFEGAIGSNTKLIWLETPTNPLLTIVDIEAVASIARARGVLLAVDNTFASPYFQRPLELGADIVVQSTTKYIAGHSDVIGGAVLLNDASIYEELRFFQNTIGAIPGPQDVWLTLRGVKTLAVRMRQHETNAFAVARFLQDHPRVSQVYFPGLPQHPNHEVARRQMSGFGGMVSFRLKEGNRESVNAFVKKLKVFSLADSLGGVESLVCFPMVMTHDAVPEKQRLELGITGDLLRLSIGIEGIDDLLADLKQALA</sequence>
<dbReference type="InterPro" id="IPR015424">
    <property type="entry name" value="PyrdxlP-dep_Trfase"/>
</dbReference>
<dbReference type="InterPro" id="IPR054542">
    <property type="entry name" value="Cys_met_metab_PP"/>
</dbReference>
<gene>
    <name evidence="6" type="ORF">SAMN05660349_01504</name>
</gene>
<dbReference type="InterPro" id="IPR015422">
    <property type="entry name" value="PyrdxlP-dep_Trfase_small"/>
</dbReference>
<keyword evidence="6" id="KW-0456">Lyase</keyword>
<dbReference type="PROSITE" id="PS00868">
    <property type="entry name" value="CYS_MET_METAB_PP"/>
    <property type="match status" value="1"/>
</dbReference>
<proteinExistence type="inferred from homology"/>
<reference evidence="7" key="1">
    <citation type="submission" date="2017-02" db="EMBL/GenBank/DDBJ databases">
        <authorList>
            <person name="Varghese N."/>
            <person name="Submissions S."/>
        </authorList>
    </citation>
    <scope>NUCLEOTIDE SEQUENCE [LARGE SCALE GENOMIC DNA]</scope>
    <source>
        <strain evidence="7">DSM 24967</strain>
    </source>
</reference>
<dbReference type="Gene3D" id="3.40.640.10">
    <property type="entry name" value="Type I PLP-dependent aspartate aminotransferase-like (Major domain)"/>
    <property type="match status" value="1"/>
</dbReference>
<name>A0A1T5BUC8_9BACT</name>
<keyword evidence="3 4" id="KW-0663">Pyridoxal phosphate</keyword>
<dbReference type="GO" id="GO:0003962">
    <property type="term" value="F:cystathionine gamma-synthase activity"/>
    <property type="evidence" value="ECO:0007669"/>
    <property type="project" value="TreeGrafter"/>
</dbReference>
<dbReference type="Pfam" id="PF01053">
    <property type="entry name" value="Cys_Met_Meta_PP"/>
    <property type="match status" value="1"/>
</dbReference>
<protein>
    <submittedName>
        <fullName evidence="6">Cystathionine gamma-lyase</fullName>
    </submittedName>
</protein>
<dbReference type="RefSeq" id="WP_079683082.1">
    <property type="nucleotide sequence ID" value="NZ_FUYQ01000008.1"/>
</dbReference>
<dbReference type="CDD" id="cd00614">
    <property type="entry name" value="CGS_like"/>
    <property type="match status" value="1"/>
</dbReference>